<keyword evidence="7" id="KW-0408">Iron</keyword>
<dbReference type="Gene3D" id="3.10.20.30">
    <property type="match status" value="1"/>
</dbReference>
<keyword evidence="12" id="KW-0503">Monooxygenase</keyword>
<reference evidence="12 13" key="1">
    <citation type="submission" date="2019-06" db="EMBL/GenBank/DDBJ databases">
        <title>Sequencing the genomes of 1000 actinobacteria strains.</title>
        <authorList>
            <person name="Klenk H.-P."/>
        </authorList>
    </citation>
    <scope>NUCLEOTIDE SEQUENCE [LARGE SCALE GENOMIC DNA]</scope>
    <source>
        <strain evidence="12 13">DSM 46699</strain>
    </source>
</reference>
<accession>A0A561U6P8</accession>
<evidence type="ECO:0000256" key="2">
    <source>
        <dbReference type="ARBA" id="ARBA00022630"/>
    </source>
</evidence>
<dbReference type="SUPFAM" id="SSF63380">
    <property type="entry name" value="Riboflavin synthase domain-like"/>
    <property type="match status" value="1"/>
</dbReference>
<dbReference type="EMBL" id="VIWX01000002">
    <property type="protein sequence ID" value="TWF95038.1"/>
    <property type="molecule type" value="Genomic_DNA"/>
</dbReference>
<dbReference type="PANTHER" id="PTHR47354">
    <property type="entry name" value="NADH OXIDOREDUCTASE HCR"/>
    <property type="match status" value="1"/>
</dbReference>
<dbReference type="OrthoDB" id="9796486at2"/>
<dbReference type="PROSITE" id="PS51085">
    <property type="entry name" value="2FE2S_FER_2"/>
    <property type="match status" value="1"/>
</dbReference>
<dbReference type="CDD" id="cd00207">
    <property type="entry name" value="fer2"/>
    <property type="match status" value="1"/>
</dbReference>
<feature type="region of interest" description="Disordered" evidence="9">
    <location>
        <begin position="234"/>
        <end position="271"/>
    </location>
</feature>
<dbReference type="PROSITE" id="PS00197">
    <property type="entry name" value="2FE2S_FER_1"/>
    <property type="match status" value="1"/>
</dbReference>
<evidence type="ECO:0000256" key="8">
    <source>
        <dbReference type="ARBA" id="ARBA00023014"/>
    </source>
</evidence>
<evidence type="ECO:0000313" key="12">
    <source>
        <dbReference type="EMBL" id="TWF95038.1"/>
    </source>
</evidence>
<dbReference type="Pfam" id="PF00175">
    <property type="entry name" value="NAD_binding_1"/>
    <property type="match status" value="1"/>
</dbReference>
<keyword evidence="6" id="KW-0560">Oxidoreductase</keyword>
<dbReference type="AlphaFoldDB" id="A0A561U6P8"/>
<dbReference type="InterPro" id="IPR036010">
    <property type="entry name" value="2Fe-2S_ferredoxin-like_sf"/>
</dbReference>
<feature type="compositionally biased region" description="Low complexity" evidence="9">
    <location>
        <begin position="239"/>
        <end position="250"/>
    </location>
</feature>
<dbReference type="InterPro" id="IPR001433">
    <property type="entry name" value="OxRdtase_FAD/NAD-bd"/>
</dbReference>
<sequence>MPEFHRLRVAEVVEETADARSVVFDVDITRLPYRPGQFLTLRIPSDRCGSVARAYSLSSSPVTDGRLAVTVKRTADGYASNWICDNVAAGTELDVLEPAGVFTPKALEDDLLLFAAGSGITPIMSILKSALATGSGQVVLVYANRDEKSVIFARELTELAAAHPGRLVVLHWLESVQGLPAQDSLQSLSAAFPEHDAFICGPKPFMDATRKALREAGFPKSAIHLERFASLAGNPFDNATQAEPATAAAPDEQEAGAEQEEGAEQAEPEESVVDVTLDGENHTFNWPADKRLLDLLKEKGLPAPSSCSEGICAACECRVTEGEVTMVNNQVLEQEDLDEGYVLACQSLPKTPKVKVDYD</sequence>
<feature type="compositionally biased region" description="Acidic residues" evidence="9">
    <location>
        <begin position="251"/>
        <end position="271"/>
    </location>
</feature>
<name>A0A561U6P8_9PSEU</name>
<dbReference type="PRINTS" id="PR00410">
    <property type="entry name" value="PHEHYDRXLASE"/>
</dbReference>
<evidence type="ECO:0000256" key="5">
    <source>
        <dbReference type="ARBA" id="ARBA00022827"/>
    </source>
</evidence>
<evidence type="ECO:0000259" key="10">
    <source>
        <dbReference type="PROSITE" id="PS51085"/>
    </source>
</evidence>
<keyword evidence="5" id="KW-0274">FAD</keyword>
<comment type="caution">
    <text evidence="12">The sequence shown here is derived from an EMBL/GenBank/DDBJ whole genome shotgun (WGS) entry which is preliminary data.</text>
</comment>
<dbReference type="Pfam" id="PF00111">
    <property type="entry name" value="Fer2"/>
    <property type="match status" value="1"/>
</dbReference>
<protein>
    <submittedName>
        <fullName evidence="12">3-ketosteroid 9alpha-monooxygenase subunit B</fullName>
    </submittedName>
</protein>
<dbReference type="Pfam" id="PF00970">
    <property type="entry name" value="FAD_binding_6"/>
    <property type="match status" value="1"/>
</dbReference>
<evidence type="ECO:0000256" key="6">
    <source>
        <dbReference type="ARBA" id="ARBA00023002"/>
    </source>
</evidence>
<keyword evidence="2" id="KW-0285">Flavoprotein</keyword>
<dbReference type="GO" id="GO:0050660">
    <property type="term" value="F:flavin adenine dinucleotide binding"/>
    <property type="evidence" value="ECO:0007669"/>
    <property type="project" value="TreeGrafter"/>
</dbReference>
<evidence type="ECO:0000256" key="7">
    <source>
        <dbReference type="ARBA" id="ARBA00023004"/>
    </source>
</evidence>
<evidence type="ECO:0000313" key="13">
    <source>
        <dbReference type="Proteomes" id="UP000316184"/>
    </source>
</evidence>
<dbReference type="PROSITE" id="PS51384">
    <property type="entry name" value="FAD_FR"/>
    <property type="match status" value="1"/>
</dbReference>
<dbReference type="PRINTS" id="PR00371">
    <property type="entry name" value="FPNCR"/>
</dbReference>
<proteinExistence type="predicted"/>
<dbReference type="GO" id="GO:0004497">
    <property type="term" value="F:monooxygenase activity"/>
    <property type="evidence" value="ECO:0007669"/>
    <property type="project" value="UniProtKB-KW"/>
</dbReference>
<dbReference type="InterPro" id="IPR001709">
    <property type="entry name" value="Flavoprot_Pyr_Nucl_cyt_Rdtase"/>
</dbReference>
<organism evidence="12 13">
    <name type="scientific">Saccharopolyspora dendranthemae</name>
    <dbReference type="NCBI Taxonomy" id="1181886"/>
    <lineage>
        <taxon>Bacteria</taxon>
        <taxon>Bacillati</taxon>
        <taxon>Actinomycetota</taxon>
        <taxon>Actinomycetes</taxon>
        <taxon>Pseudonocardiales</taxon>
        <taxon>Pseudonocardiaceae</taxon>
        <taxon>Saccharopolyspora</taxon>
    </lineage>
</organism>
<keyword evidence="8" id="KW-0411">Iron-sulfur</keyword>
<dbReference type="InterPro" id="IPR008333">
    <property type="entry name" value="Cbr1-like_FAD-bd_dom"/>
</dbReference>
<dbReference type="InterPro" id="IPR050415">
    <property type="entry name" value="MRET"/>
</dbReference>
<dbReference type="InterPro" id="IPR039261">
    <property type="entry name" value="FNR_nucleotide-bd"/>
</dbReference>
<keyword evidence="4" id="KW-0479">Metal-binding</keyword>
<evidence type="ECO:0000256" key="1">
    <source>
        <dbReference type="ARBA" id="ARBA00001974"/>
    </source>
</evidence>
<dbReference type="GO" id="GO:0051537">
    <property type="term" value="F:2 iron, 2 sulfur cluster binding"/>
    <property type="evidence" value="ECO:0007669"/>
    <property type="project" value="UniProtKB-KW"/>
</dbReference>
<evidence type="ECO:0000259" key="11">
    <source>
        <dbReference type="PROSITE" id="PS51384"/>
    </source>
</evidence>
<evidence type="ECO:0000256" key="3">
    <source>
        <dbReference type="ARBA" id="ARBA00022714"/>
    </source>
</evidence>
<dbReference type="InterPro" id="IPR017927">
    <property type="entry name" value="FAD-bd_FR_type"/>
</dbReference>
<dbReference type="RefSeq" id="WP_145738081.1">
    <property type="nucleotide sequence ID" value="NZ_VIWX01000002.1"/>
</dbReference>
<dbReference type="InterPro" id="IPR001041">
    <property type="entry name" value="2Fe-2S_ferredoxin-type"/>
</dbReference>
<dbReference type="InterPro" id="IPR017938">
    <property type="entry name" value="Riboflavin_synthase-like_b-brl"/>
</dbReference>
<feature type="domain" description="2Fe-2S ferredoxin-type" evidence="10">
    <location>
        <begin position="271"/>
        <end position="359"/>
    </location>
</feature>
<dbReference type="SUPFAM" id="SSF52343">
    <property type="entry name" value="Ferredoxin reductase-like, C-terminal NADP-linked domain"/>
    <property type="match status" value="1"/>
</dbReference>
<dbReference type="GO" id="GO:0046872">
    <property type="term" value="F:metal ion binding"/>
    <property type="evidence" value="ECO:0007669"/>
    <property type="project" value="UniProtKB-KW"/>
</dbReference>
<keyword evidence="3" id="KW-0001">2Fe-2S</keyword>
<evidence type="ECO:0000256" key="9">
    <source>
        <dbReference type="SAM" id="MobiDB-lite"/>
    </source>
</evidence>
<comment type="cofactor">
    <cofactor evidence="1">
        <name>FAD</name>
        <dbReference type="ChEBI" id="CHEBI:57692"/>
    </cofactor>
</comment>
<dbReference type="Gene3D" id="2.40.30.10">
    <property type="entry name" value="Translation factors"/>
    <property type="match status" value="1"/>
</dbReference>
<dbReference type="InterPro" id="IPR012675">
    <property type="entry name" value="Beta-grasp_dom_sf"/>
</dbReference>
<dbReference type="PANTHER" id="PTHR47354:SF8">
    <property type="entry name" value="1,2-PHENYLACETYL-COA EPOXIDASE, SUBUNIT E"/>
    <property type="match status" value="1"/>
</dbReference>
<dbReference type="Gene3D" id="3.40.50.80">
    <property type="entry name" value="Nucleotide-binding domain of ferredoxin-NADP reductase (FNR) module"/>
    <property type="match status" value="1"/>
</dbReference>
<feature type="domain" description="FAD-binding FR-type" evidence="11">
    <location>
        <begin position="2"/>
        <end position="105"/>
    </location>
</feature>
<evidence type="ECO:0000256" key="4">
    <source>
        <dbReference type="ARBA" id="ARBA00022723"/>
    </source>
</evidence>
<dbReference type="CDD" id="cd06214">
    <property type="entry name" value="PA_degradation_oxidoreductase_like"/>
    <property type="match status" value="1"/>
</dbReference>
<keyword evidence="13" id="KW-1185">Reference proteome</keyword>
<dbReference type="Proteomes" id="UP000316184">
    <property type="component" value="Unassembled WGS sequence"/>
</dbReference>
<gene>
    <name evidence="12" type="ORF">FHU35_1228</name>
</gene>
<dbReference type="SUPFAM" id="SSF54292">
    <property type="entry name" value="2Fe-2S ferredoxin-like"/>
    <property type="match status" value="1"/>
</dbReference>
<dbReference type="InterPro" id="IPR006058">
    <property type="entry name" value="2Fe2S_fd_BS"/>
</dbReference>